<dbReference type="SUPFAM" id="SSF75445">
    <property type="entry name" value="D-ribose-5-phosphate isomerase (RpiA), lid domain"/>
    <property type="match status" value="1"/>
</dbReference>
<evidence type="ECO:0000256" key="3">
    <source>
        <dbReference type="HAMAP-Rule" id="MF_00170"/>
    </source>
</evidence>
<comment type="similarity">
    <text evidence="3">Belongs to the ribose 5-phosphate isomerase family.</text>
</comment>
<dbReference type="InterPro" id="IPR037171">
    <property type="entry name" value="NagB/RpiA_transferase-like"/>
</dbReference>
<dbReference type="EC" id="5.3.1.6" evidence="3"/>
<dbReference type="GO" id="GO:0009052">
    <property type="term" value="P:pentose-phosphate shunt, non-oxidative branch"/>
    <property type="evidence" value="ECO:0007669"/>
    <property type="project" value="UniProtKB-UniRule"/>
</dbReference>
<dbReference type="Proteomes" id="UP000184128">
    <property type="component" value="Unassembled WGS sequence"/>
</dbReference>
<comment type="function">
    <text evidence="3">Catalyzes the reversible conversion of ribose-5-phosphate to ribulose 5-phosphate.</text>
</comment>
<keyword evidence="2 3" id="KW-0413">Isomerase</keyword>
<dbReference type="GO" id="GO:0005829">
    <property type="term" value="C:cytosol"/>
    <property type="evidence" value="ECO:0007669"/>
    <property type="project" value="TreeGrafter"/>
</dbReference>
<feature type="binding site" evidence="3">
    <location>
        <begin position="81"/>
        <end position="84"/>
    </location>
    <ligand>
        <name>substrate</name>
    </ligand>
</feature>
<organism evidence="4 5">
    <name type="scientific">Atopostipes suicloacalis DSM 15692</name>
    <dbReference type="NCBI Taxonomy" id="1121025"/>
    <lineage>
        <taxon>Bacteria</taxon>
        <taxon>Bacillati</taxon>
        <taxon>Bacillota</taxon>
        <taxon>Bacilli</taxon>
        <taxon>Lactobacillales</taxon>
        <taxon>Carnobacteriaceae</taxon>
        <taxon>Atopostipes</taxon>
    </lineage>
</organism>
<feature type="active site" description="Proton acceptor" evidence="3">
    <location>
        <position position="103"/>
    </location>
</feature>
<evidence type="ECO:0000313" key="5">
    <source>
        <dbReference type="Proteomes" id="UP000184128"/>
    </source>
</evidence>
<feature type="binding site" evidence="3">
    <location>
        <begin position="25"/>
        <end position="28"/>
    </location>
    <ligand>
        <name>substrate</name>
    </ligand>
</feature>
<accession>A0A1M4WV64</accession>
<dbReference type="InterPro" id="IPR004788">
    <property type="entry name" value="Ribose5P_isomerase_type_A"/>
</dbReference>
<dbReference type="Gene3D" id="3.40.50.1360">
    <property type="match status" value="1"/>
</dbReference>
<name>A0A1M4WV64_9LACT</name>
<proteinExistence type="inferred from homology"/>
<dbReference type="SUPFAM" id="SSF100950">
    <property type="entry name" value="NagB/RpiA/CoA transferase-like"/>
    <property type="match status" value="1"/>
</dbReference>
<comment type="subunit">
    <text evidence="3">Homodimer.</text>
</comment>
<dbReference type="HAMAP" id="MF_00170">
    <property type="entry name" value="Rib_5P_isom_A"/>
    <property type="match status" value="1"/>
</dbReference>
<dbReference type="GO" id="GO:0004751">
    <property type="term" value="F:ribose-5-phosphate isomerase activity"/>
    <property type="evidence" value="ECO:0007669"/>
    <property type="project" value="UniProtKB-UniRule"/>
</dbReference>
<evidence type="ECO:0000256" key="2">
    <source>
        <dbReference type="ARBA" id="ARBA00023235"/>
    </source>
</evidence>
<comment type="catalytic activity">
    <reaction evidence="1 3">
        <text>aldehydo-D-ribose 5-phosphate = D-ribulose 5-phosphate</text>
        <dbReference type="Rhea" id="RHEA:14657"/>
        <dbReference type="ChEBI" id="CHEBI:58121"/>
        <dbReference type="ChEBI" id="CHEBI:58273"/>
        <dbReference type="EC" id="5.3.1.6"/>
    </reaction>
</comment>
<reference evidence="4 5" key="1">
    <citation type="submission" date="2016-11" db="EMBL/GenBank/DDBJ databases">
        <authorList>
            <person name="Jaros S."/>
            <person name="Januszkiewicz K."/>
            <person name="Wedrychowicz H."/>
        </authorList>
    </citation>
    <scope>NUCLEOTIDE SEQUENCE [LARGE SCALE GENOMIC DNA]</scope>
    <source>
        <strain evidence="4 5">DSM 15692</strain>
    </source>
</reference>
<dbReference type="CDD" id="cd01398">
    <property type="entry name" value="RPI_A"/>
    <property type="match status" value="1"/>
</dbReference>
<dbReference type="NCBIfam" id="TIGR00021">
    <property type="entry name" value="rpiA"/>
    <property type="match status" value="1"/>
</dbReference>
<dbReference type="NCBIfam" id="NF001924">
    <property type="entry name" value="PRK00702.1"/>
    <property type="match status" value="1"/>
</dbReference>
<evidence type="ECO:0000313" key="4">
    <source>
        <dbReference type="EMBL" id="SHE85085.1"/>
    </source>
</evidence>
<feature type="binding site" evidence="3">
    <location>
        <begin position="94"/>
        <end position="97"/>
    </location>
    <ligand>
        <name>substrate</name>
    </ligand>
</feature>
<dbReference type="PANTHER" id="PTHR11934:SF0">
    <property type="entry name" value="RIBOSE-5-PHOSPHATE ISOMERASE"/>
    <property type="match status" value="1"/>
</dbReference>
<dbReference type="RefSeq" id="WP_073297944.1">
    <property type="nucleotide sequence ID" value="NZ_FQUF01000017.1"/>
</dbReference>
<comment type="pathway">
    <text evidence="3">Carbohydrate degradation; pentose phosphate pathway; D-ribose 5-phosphate from D-ribulose 5-phosphate (non-oxidative stage): step 1/1.</text>
</comment>
<dbReference type="EMBL" id="FQUF01000017">
    <property type="protein sequence ID" value="SHE85085.1"/>
    <property type="molecule type" value="Genomic_DNA"/>
</dbReference>
<dbReference type="FunFam" id="3.40.50.1360:FF:000001">
    <property type="entry name" value="Ribose-5-phosphate isomerase A"/>
    <property type="match status" value="1"/>
</dbReference>
<dbReference type="OrthoDB" id="5870696at2"/>
<keyword evidence="5" id="KW-1185">Reference proteome</keyword>
<dbReference type="GO" id="GO:0006014">
    <property type="term" value="P:D-ribose metabolic process"/>
    <property type="evidence" value="ECO:0007669"/>
    <property type="project" value="TreeGrafter"/>
</dbReference>
<dbReference type="Gene3D" id="3.30.70.260">
    <property type="match status" value="1"/>
</dbReference>
<gene>
    <name evidence="3" type="primary">rpiA</name>
    <name evidence="4" type="ORF">SAMN02745249_01288</name>
</gene>
<dbReference type="Pfam" id="PF06026">
    <property type="entry name" value="Rib_5-P_isom_A"/>
    <property type="match status" value="1"/>
</dbReference>
<protein>
    <recommendedName>
        <fullName evidence="3">Ribose-5-phosphate isomerase A</fullName>
        <ecNumber evidence="3">5.3.1.6</ecNumber>
    </recommendedName>
    <alternativeName>
        <fullName evidence="3">Phosphoriboisomerase A</fullName>
        <shortName evidence="3">PRI</shortName>
    </alternativeName>
</protein>
<dbReference type="InterPro" id="IPR020672">
    <property type="entry name" value="Ribose5P_isomerase_typA_subgr"/>
</dbReference>
<dbReference type="STRING" id="1121025.SAMN02745249_01288"/>
<feature type="binding site" evidence="3">
    <location>
        <position position="121"/>
    </location>
    <ligand>
        <name>substrate</name>
    </ligand>
</feature>
<evidence type="ECO:0000256" key="1">
    <source>
        <dbReference type="ARBA" id="ARBA00001713"/>
    </source>
</evidence>
<dbReference type="UniPathway" id="UPA00115">
    <property type="reaction ID" value="UER00412"/>
</dbReference>
<dbReference type="PANTHER" id="PTHR11934">
    <property type="entry name" value="RIBOSE-5-PHOSPHATE ISOMERASE"/>
    <property type="match status" value="1"/>
</dbReference>
<sequence>MNQKQLVGEKAATFVEDGMIVGLGTGSTAIFMVQALAERVKNENLSIVCVSTSKATEELAVSLGLNMKDLSEVDEIDLTIDGADEISPDFHGIKGGGGALLYEKIVATNSKKNIWIVDDSKLVDTLGKFPLPVEVVPFGSEHVFRKFVEKGYQPEYRKDDADTKFVTDSGNLIIDLYLNKIEDPKTFANELKSEVGVVEHGLFIDIVDQVIAGTATGEIEVKTK</sequence>
<dbReference type="AlphaFoldDB" id="A0A1M4WV64"/>